<sequence>MTGNRCGHDPRAPKLQPAQPIRTGKGGLPRILPLAAERARAWYDRPRRCPPLQTRPGRQTRSERREAVIVVLETLLSHLDLASLCCGTPTLAEGFIDIDMKMLVRDSGLGQRRIERAIAQLKDAGFMEVTQPRGQNEEGKYFGCRAIRVVHEALFEWLGLGPMLRRERERASQRLSRKARQANRKLADFMRRAASGFRPPAKRPSVLTQAQRIAWSQEWGRQVKAGYDLREAQRRTNTAFGLPPDYQPGLDA</sequence>
<proteinExistence type="predicted"/>
<keyword evidence="1" id="KW-0175">Coiled coil</keyword>
<reference evidence="3 4" key="1">
    <citation type="journal article" date="2013" name="J. Bacteriol.">
        <title>Roles of HynAB and Ech, the only two hydrogenases found in the model sulfate reducer Desulfovibrio gigas.</title>
        <authorList>
            <person name="Morais-Silva F.O."/>
            <person name="Santos C.I."/>
            <person name="Rodrigues R."/>
            <person name="Pereira I.A."/>
            <person name="Rodrigues-Pousada C."/>
        </authorList>
    </citation>
    <scope>NUCLEOTIDE SEQUENCE [LARGE SCALE GENOMIC DNA]</scope>
    <source>
        <strain evidence="4">ATCC 19364 / DSM 1382 / NCIMB 9332 / VKM B-1759</strain>
    </source>
</reference>
<gene>
    <name evidence="3" type="ORF">DGI_0470</name>
</gene>
<dbReference type="eggNOG" id="ENOG5030WHP">
    <property type="taxonomic scope" value="Bacteria"/>
</dbReference>
<keyword evidence="4" id="KW-1185">Reference proteome</keyword>
<evidence type="ECO:0000256" key="1">
    <source>
        <dbReference type="SAM" id="Coils"/>
    </source>
</evidence>
<dbReference type="AlphaFoldDB" id="T2G8A9"/>
<organism evidence="3 4">
    <name type="scientific">Megalodesulfovibrio gigas (strain ATCC 19364 / DSM 1382 / NCIMB 9332 / VKM B-1759)</name>
    <name type="common">Desulfovibrio gigas</name>
    <dbReference type="NCBI Taxonomy" id="1121448"/>
    <lineage>
        <taxon>Bacteria</taxon>
        <taxon>Pseudomonadati</taxon>
        <taxon>Thermodesulfobacteriota</taxon>
        <taxon>Desulfovibrionia</taxon>
        <taxon>Desulfovibrionales</taxon>
        <taxon>Desulfovibrionaceae</taxon>
        <taxon>Megalodesulfovibrio</taxon>
    </lineage>
</organism>
<name>T2G8A9_MEGG1</name>
<dbReference type="PATRIC" id="fig|1121448.10.peg.466"/>
<dbReference type="KEGG" id="dgg:DGI_0470"/>
<dbReference type="HOGENOM" id="CLU_1060628_0_0_7"/>
<evidence type="ECO:0000256" key="2">
    <source>
        <dbReference type="SAM" id="MobiDB-lite"/>
    </source>
</evidence>
<dbReference type="Proteomes" id="UP000016587">
    <property type="component" value="Chromosome"/>
</dbReference>
<evidence type="ECO:0000313" key="3">
    <source>
        <dbReference type="EMBL" id="AGW12381.1"/>
    </source>
</evidence>
<reference evidence="4" key="2">
    <citation type="submission" date="2013-07" db="EMBL/GenBank/DDBJ databases">
        <authorList>
            <person name="Morais-Silva F.O."/>
            <person name="Rezende A.M."/>
            <person name="Pimentel C."/>
            <person name="Resende D.M."/>
            <person name="Santos C.I."/>
            <person name="Clemente C."/>
            <person name="de Oliveira L.M."/>
            <person name="da Silva S.M."/>
            <person name="Costa D.A."/>
            <person name="Varela-Raposo A."/>
            <person name="Horacio E.C.A."/>
            <person name="Matos M."/>
            <person name="Flores O."/>
            <person name="Ruiz J.C."/>
            <person name="Rodrigues-Pousada C."/>
        </authorList>
    </citation>
    <scope>NUCLEOTIDE SEQUENCE [LARGE SCALE GENOMIC DNA]</scope>
    <source>
        <strain evidence="4">ATCC 19364 / DSM 1382 / NCIMB 9332 / VKM B-1759</strain>
    </source>
</reference>
<evidence type="ECO:0000313" key="4">
    <source>
        <dbReference type="Proteomes" id="UP000016587"/>
    </source>
</evidence>
<accession>T2G8A9</accession>
<feature type="region of interest" description="Disordered" evidence="2">
    <location>
        <begin position="1"/>
        <end position="28"/>
    </location>
</feature>
<dbReference type="EMBL" id="CP006585">
    <property type="protein sequence ID" value="AGW12381.1"/>
    <property type="molecule type" value="Genomic_DNA"/>
</dbReference>
<protein>
    <submittedName>
        <fullName evidence="3">Uncharacterized protein</fullName>
    </submittedName>
</protein>
<feature type="coiled-coil region" evidence="1">
    <location>
        <begin position="165"/>
        <end position="192"/>
    </location>
</feature>
<feature type="compositionally biased region" description="Basic and acidic residues" evidence="2">
    <location>
        <begin position="1"/>
        <end position="12"/>
    </location>
</feature>